<keyword evidence="4 5" id="KW-0472">Membrane</keyword>
<evidence type="ECO:0000256" key="1">
    <source>
        <dbReference type="ARBA" id="ARBA00004651"/>
    </source>
</evidence>
<dbReference type="CDD" id="cd17321">
    <property type="entry name" value="MFS_MMR_MDR_like"/>
    <property type="match status" value="1"/>
</dbReference>
<dbReference type="PANTHER" id="PTHR42718">
    <property type="entry name" value="MAJOR FACILITATOR SUPERFAMILY MULTIDRUG TRANSPORTER MFSC"/>
    <property type="match status" value="1"/>
</dbReference>
<keyword evidence="8" id="KW-1185">Reference proteome</keyword>
<feature type="transmembrane region" description="Helical" evidence="5">
    <location>
        <begin position="412"/>
        <end position="435"/>
    </location>
</feature>
<gene>
    <name evidence="7" type="ORF">KGD84_14210</name>
</gene>
<evidence type="ECO:0000313" key="7">
    <source>
        <dbReference type="EMBL" id="QUX25299.1"/>
    </source>
</evidence>
<dbReference type="InterPro" id="IPR020846">
    <property type="entry name" value="MFS_dom"/>
</dbReference>
<feature type="transmembrane region" description="Helical" evidence="5">
    <location>
        <begin position="347"/>
        <end position="367"/>
    </location>
</feature>
<feature type="transmembrane region" description="Helical" evidence="5">
    <location>
        <begin position="214"/>
        <end position="233"/>
    </location>
</feature>
<feature type="transmembrane region" description="Helical" evidence="5">
    <location>
        <begin position="239"/>
        <end position="261"/>
    </location>
</feature>
<feature type="domain" description="Major facilitator superfamily (MFS) profile" evidence="6">
    <location>
        <begin position="23"/>
        <end position="481"/>
    </location>
</feature>
<keyword evidence="3 5" id="KW-1133">Transmembrane helix</keyword>
<dbReference type="PRINTS" id="PR01035">
    <property type="entry name" value="TCRTETA"/>
</dbReference>
<dbReference type="RefSeq" id="WP_220560827.1">
    <property type="nucleotide sequence ID" value="NZ_CP074133.1"/>
</dbReference>
<feature type="transmembrane region" description="Helical" evidence="5">
    <location>
        <begin position="114"/>
        <end position="135"/>
    </location>
</feature>
<dbReference type="InterPro" id="IPR011701">
    <property type="entry name" value="MFS"/>
</dbReference>
<dbReference type="Gene3D" id="1.20.1250.20">
    <property type="entry name" value="MFS general substrate transporter like domains"/>
    <property type="match status" value="1"/>
</dbReference>
<name>A0ABX8BT90_9ACTN</name>
<dbReference type="PROSITE" id="PS50850">
    <property type="entry name" value="MFS"/>
    <property type="match status" value="1"/>
</dbReference>
<organism evidence="7 8">
    <name type="scientific">Nocardiopsis changdeensis</name>
    <dbReference type="NCBI Taxonomy" id="2831969"/>
    <lineage>
        <taxon>Bacteria</taxon>
        <taxon>Bacillati</taxon>
        <taxon>Actinomycetota</taxon>
        <taxon>Actinomycetes</taxon>
        <taxon>Streptosporangiales</taxon>
        <taxon>Nocardiopsidaceae</taxon>
        <taxon>Nocardiopsis</taxon>
    </lineage>
</organism>
<evidence type="ECO:0000256" key="2">
    <source>
        <dbReference type="ARBA" id="ARBA00022692"/>
    </source>
</evidence>
<comment type="subcellular location">
    <subcellularLocation>
        <location evidence="1">Cell membrane</location>
        <topology evidence="1">Multi-pass membrane protein</topology>
    </subcellularLocation>
</comment>
<dbReference type="InterPro" id="IPR036259">
    <property type="entry name" value="MFS_trans_sf"/>
</dbReference>
<feature type="transmembrane region" description="Helical" evidence="5">
    <location>
        <begin position="147"/>
        <end position="169"/>
    </location>
</feature>
<evidence type="ECO:0000256" key="4">
    <source>
        <dbReference type="ARBA" id="ARBA00023136"/>
    </source>
</evidence>
<feature type="transmembrane region" description="Helical" evidence="5">
    <location>
        <begin position="181"/>
        <end position="202"/>
    </location>
</feature>
<evidence type="ECO:0000256" key="3">
    <source>
        <dbReference type="ARBA" id="ARBA00022989"/>
    </source>
</evidence>
<feature type="transmembrane region" description="Helical" evidence="5">
    <location>
        <begin position="455"/>
        <end position="477"/>
    </location>
</feature>
<feature type="transmembrane region" description="Helical" evidence="5">
    <location>
        <begin position="282"/>
        <end position="307"/>
    </location>
</feature>
<dbReference type="Gene3D" id="1.20.1720.10">
    <property type="entry name" value="Multidrug resistance protein D"/>
    <property type="match status" value="1"/>
</dbReference>
<feature type="transmembrane region" description="Helical" evidence="5">
    <location>
        <begin position="89"/>
        <end position="108"/>
    </location>
</feature>
<dbReference type="InterPro" id="IPR001958">
    <property type="entry name" value="Tet-R_TetA/multi-R_MdtG-like"/>
</dbReference>
<feature type="transmembrane region" description="Helical" evidence="5">
    <location>
        <begin position="379"/>
        <end position="400"/>
    </location>
</feature>
<reference evidence="7 8" key="1">
    <citation type="submission" date="2021-05" db="EMBL/GenBank/DDBJ databases">
        <title>Direct Submission.</title>
        <authorList>
            <person name="Li K."/>
            <person name="Gao J."/>
        </authorList>
    </citation>
    <scope>NUCLEOTIDE SEQUENCE [LARGE SCALE GENOMIC DNA]</scope>
    <source>
        <strain evidence="7 8">Mg02</strain>
    </source>
</reference>
<sequence>MTAPPAAATGPPPLLTGRTAAVALAVVLVAAFMELLDATIVGVAAPAIAADLGAGEAALQWTVAGYTLAVGAGLVTGGRLGDRYGRRRLFLLGLAGFALASAACGLAPSPWALVAGRVAQGLAGGLMIPQVFGVIRASFAPAARARAMGAYGAVLGLASVAGPLLGGLLVEADPFGLGWRAVFWVNVPVAAAGLALGARFLPESRGGDGTGFDGTGAALAATAVVLPLLPLVQGRDWGWPWWGTALMALSVPVTALFLWWERRLAARGGRPVLDPALLRGRAFALGLAASLPFFGALGAFFLLLSLYLQGGTGRGPWEAGLVILPFAAGSVITSGIGVRFADRAGRAVLVGGALLLAASQLLLLALLHGDAPSSTALAVPLFAGGLGLGLTAPSLVNVVLAGVPARDAGAAGGVLSTVTQIGGAVGVAALGTVFFARLEDALAGGSSAAAAHTHALAAVLPWQVACYAAAAVLLFLLPARPHEETSP</sequence>
<keyword evidence="2 5" id="KW-0812">Transmembrane</keyword>
<feature type="transmembrane region" description="Helical" evidence="5">
    <location>
        <begin position="319"/>
        <end position="340"/>
    </location>
</feature>
<protein>
    <submittedName>
        <fullName evidence="7">MFS transporter</fullName>
    </submittedName>
</protein>
<dbReference type="EMBL" id="CP074133">
    <property type="protein sequence ID" value="QUX25299.1"/>
    <property type="molecule type" value="Genomic_DNA"/>
</dbReference>
<dbReference type="SUPFAM" id="SSF103473">
    <property type="entry name" value="MFS general substrate transporter"/>
    <property type="match status" value="2"/>
</dbReference>
<accession>A0ABX8BT90</accession>
<feature type="transmembrane region" description="Helical" evidence="5">
    <location>
        <begin position="59"/>
        <end position="77"/>
    </location>
</feature>
<evidence type="ECO:0000313" key="8">
    <source>
        <dbReference type="Proteomes" id="UP000676079"/>
    </source>
</evidence>
<dbReference type="Proteomes" id="UP000676079">
    <property type="component" value="Chromosome"/>
</dbReference>
<dbReference type="PANTHER" id="PTHR42718:SF39">
    <property type="entry name" value="ACTINORHODIN TRANSPORTER-RELATED"/>
    <property type="match status" value="1"/>
</dbReference>
<evidence type="ECO:0000259" key="6">
    <source>
        <dbReference type="PROSITE" id="PS50850"/>
    </source>
</evidence>
<dbReference type="Pfam" id="PF07690">
    <property type="entry name" value="MFS_1"/>
    <property type="match status" value="1"/>
</dbReference>
<evidence type="ECO:0000256" key="5">
    <source>
        <dbReference type="SAM" id="Phobius"/>
    </source>
</evidence>
<proteinExistence type="predicted"/>